<dbReference type="PANTHER" id="PTHR43104:SF4">
    <property type="entry name" value="L-2-HYDROXYGLUTARATE DEHYDROGENASE, MITOCHONDRIAL"/>
    <property type="match status" value="1"/>
</dbReference>
<dbReference type="Gene3D" id="3.50.50.60">
    <property type="entry name" value="FAD/NAD(P)-binding domain"/>
    <property type="match status" value="1"/>
</dbReference>
<proteinExistence type="inferred from homology"/>
<dbReference type="EMBL" id="JALNMH010000004">
    <property type="protein sequence ID" value="MCK7593365.1"/>
    <property type="molecule type" value="Genomic_DNA"/>
</dbReference>
<comment type="cofactor">
    <cofactor evidence="1">
        <name>FAD</name>
        <dbReference type="ChEBI" id="CHEBI:57692"/>
    </cofactor>
</comment>
<name>A0ABT0GFP8_9GAMM</name>
<dbReference type="Pfam" id="PF01266">
    <property type="entry name" value="DAO"/>
    <property type="match status" value="1"/>
</dbReference>
<keyword evidence="4" id="KW-0560">Oxidoreductase</keyword>
<sequence length="367" mass="39695">MTTVDIEVIVVGAGVVGLACGVELAKRGREVLVVEREARAGEGVSSRNSGVIHAGLYYPPGSLKARVCVRGRELLYAFCAARGVPHRRCGKWVVAATEDQLDTLRHYQARAAENGVGEVHWVDGELLRRREPALGGVAALDVPQSGFVDVAEYVMALSAELQRHGGQLLTRCEVERIDCEEAAFAVSAGGESPIRCRQLVNAGGLGAQALARRTHGFPQHLVPPLHFAAGHYYRMRGNKVPFDRLVYPLPGRSGLGVHLGFDAAGLPRFGPDVRFIEREAYDFDDSRRAEFAAAIREWWPGLRDEDLLPDFVGVRPKLVGPESPTPDFVLQGEAEHGLAGLVQLFGIESPGLTSSLAIAEEVADRLA</sequence>
<evidence type="ECO:0000256" key="5">
    <source>
        <dbReference type="ARBA" id="ARBA00037941"/>
    </source>
</evidence>
<accession>A0ABT0GFP8</accession>
<evidence type="ECO:0000256" key="1">
    <source>
        <dbReference type="ARBA" id="ARBA00001974"/>
    </source>
</evidence>
<feature type="domain" description="FAD dependent oxidoreductase" evidence="6">
    <location>
        <begin position="8"/>
        <end position="365"/>
    </location>
</feature>
<comment type="similarity">
    <text evidence="5">Belongs to the L2HGDH family.</text>
</comment>
<evidence type="ECO:0000256" key="3">
    <source>
        <dbReference type="ARBA" id="ARBA00022827"/>
    </source>
</evidence>
<dbReference type="RefSeq" id="WP_248206792.1">
    <property type="nucleotide sequence ID" value="NZ_JALNMH010000004.1"/>
</dbReference>
<dbReference type="Gene3D" id="3.30.9.10">
    <property type="entry name" value="D-Amino Acid Oxidase, subunit A, domain 2"/>
    <property type="match status" value="1"/>
</dbReference>
<keyword evidence="2" id="KW-0285">Flavoprotein</keyword>
<reference evidence="7" key="1">
    <citation type="submission" date="2022-04" db="EMBL/GenBank/DDBJ databases">
        <title>Lysobacter sp. CAU 1642 isolated from sea sand.</title>
        <authorList>
            <person name="Kim W."/>
        </authorList>
    </citation>
    <scope>NUCLEOTIDE SEQUENCE</scope>
    <source>
        <strain evidence="7">CAU 1642</strain>
    </source>
</reference>
<protein>
    <submittedName>
        <fullName evidence="7">NAD(P)/FAD-dependent oxidoreductase</fullName>
    </submittedName>
</protein>
<gene>
    <name evidence="7" type="ORF">M0G41_06750</name>
</gene>
<evidence type="ECO:0000256" key="2">
    <source>
        <dbReference type="ARBA" id="ARBA00022630"/>
    </source>
</evidence>
<evidence type="ECO:0000259" key="6">
    <source>
        <dbReference type="Pfam" id="PF01266"/>
    </source>
</evidence>
<dbReference type="InterPro" id="IPR006076">
    <property type="entry name" value="FAD-dep_OxRdtase"/>
</dbReference>
<dbReference type="PANTHER" id="PTHR43104">
    <property type="entry name" value="L-2-HYDROXYGLUTARATE DEHYDROGENASE, MITOCHONDRIAL"/>
    <property type="match status" value="1"/>
</dbReference>
<keyword evidence="3" id="KW-0274">FAD</keyword>
<dbReference type="Proteomes" id="UP001431449">
    <property type="component" value="Unassembled WGS sequence"/>
</dbReference>
<evidence type="ECO:0000256" key="4">
    <source>
        <dbReference type="ARBA" id="ARBA00023002"/>
    </source>
</evidence>
<evidence type="ECO:0000313" key="8">
    <source>
        <dbReference type="Proteomes" id="UP001431449"/>
    </source>
</evidence>
<organism evidence="7 8">
    <name type="scientific">Pseudomarimonas salicorniae</name>
    <dbReference type="NCBI Taxonomy" id="2933270"/>
    <lineage>
        <taxon>Bacteria</taxon>
        <taxon>Pseudomonadati</taxon>
        <taxon>Pseudomonadota</taxon>
        <taxon>Gammaproteobacteria</taxon>
        <taxon>Lysobacterales</taxon>
        <taxon>Lysobacteraceae</taxon>
        <taxon>Pseudomarimonas</taxon>
    </lineage>
</organism>
<dbReference type="InterPro" id="IPR036188">
    <property type="entry name" value="FAD/NAD-bd_sf"/>
</dbReference>
<comment type="caution">
    <text evidence="7">The sequence shown here is derived from an EMBL/GenBank/DDBJ whole genome shotgun (WGS) entry which is preliminary data.</text>
</comment>
<keyword evidence="8" id="KW-1185">Reference proteome</keyword>
<dbReference type="SUPFAM" id="SSF51905">
    <property type="entry name" value="FAD/NAD(P)-binding domain"/>
    <property type="match status" value="1"/>
</dbReference>
<evidence type="ECO:0000313" key="7">
    <source>
        <dbReference type="EMBL" id="MCK7593365.1"/>
    </source>
</evidence>